<dbReference type="EMBL" id="DS113502">
    <property type="protein sequence ID" value="EAY03521.1"/>
    <property type="molecule type" value="Genomic_DNA"/>
</dbReference>
<dbReference type="GO" id="GO:0004674">
    <property type="term" value="F:protein serine/threonine kinase activity"/>
    <property type="evidence" value="ECO:0007669"/>
    <property type="project" value="UniProtKB-KW"/>
</dbReference>
<dbReference type="PROSITE" id="PS50011">
    <property type="entry name" value="PROTEIN_KINASE_DOM"/>
    <property type="match status" value="1"/>
</dbReference>
<dbReference type="InterPro" id="IPR017441">
    <property type="entry name" value="Protein_kinase_ATP_BS"/>
</dbReference>
<dbReference type="GO" id="GO:0005737">
    <property type="term" value="C:cytoplasm"/>
    <property type="evidence" value="ECO:0000318"/>
    <property type="project" value="GO_Central"/>
</dbReference>
<evidence type="ECO:0000256" key="7">
    <source>
        <dbReference type="ARBA" id="ARBA00022777"/>
    </source>
</evidence>
<dbReference type="InterPro" id="IPR008271">
    <property type="entry name" value="Ser/Thr_kinase_AS"/>
</dbReference>
<dbReference type="SMART" id="SM00220">
    <property type="entry name" value="S_TKc"/>
    <property type="match status" value="1"/>
</dbReference>
<evidence type="ECO:0000256" key="4">
    <source>
        <dbReference type="ARBA" id="ARBA00022527"/>
    </source>
</evidence>
<dbReference type="PANTHER" id="PTHR22983">
    <property type="entry name" value="PROTEIN KINASE RELATED"/>
    <property type="match status" value="1"/>
</dbReference>
<keyword evidence="5" id="KW-0808">Transferase</keyword>
<gene>
    <name evidence="14" type="ORF">TVAG_368920</name>
</gene>
<dbReference type="Gene3D" id="1.25.10.10">
    <property type="entry name" value="Leucine-rich Repeat Variant"/>
    <property type="match status" value="1"/>
</dbReference>
<evidence type="ECO:0000256" key="3">
    <source>
        <dbReference type="ARBA" id="ARBA00022490"/>
    </source>
</evidence>
<reference evidence="14" key="1">
    <citation type="submission" date="2006-10" db="EMBL/GenBank/DDBJ databases">
        <authorList>
            <person name="Amadeo P."/>
            <person name="Zhao Q."/>
            <person name="Wortman J."/>
            <person name="Fraser-Liggett C."/>
            <person name="Carlton J."/>
        </authorList>
    </citation>
    <scope>NUCLEOTIDE SEQUENCE</scope>
    <source>
        <strain evidence="14">G3</strain>
    </source>
</reference>
<protein>
    <recommendedName>
        <fullName evidence="2">non-specific serine/threonine protein kinase</fullName>
        <ecNumber evidence="2">2.7.11.1</ecNumber>
    </recommendedName>
</protein>
<evidence type="ECO:0000259" key="13">
    <source>
        <dbReference type="PROSITE" id="PS50011"/>
    </source>
</evidence>
<keyword evidence="7 14" id="KW-0418">Kinase</keyword>
<dbReference type="GO" id="GO:0005856">
    <property type="term" value="C:cytoskeleton"/>
    <property type="evidence" value="ECO:0007669"/>
    <property type="project" value="UniProtKB-SubCell"/>
</dbReference>
<evidence type="ECO:0000256" key="11">
    <source>
        <dbReference type="ARBA" id="ARBA00048679"/>
    </source>
</evidence>
<comment type="catalytic activity">
    <reaction evidence="10">
        <text>L-threonyl-[protein] + ATP = O-phospho-L-threonyl-[protein] + ADP + H(+)</text>
        <dbReference type="Rhea" id="RHEA:46608"/>
        <dbReference type="Rhea" id="RHEA-COMP:11060"/>
        <dbReference type="Rhea" id="RHEA-COMP:11605"/>
        <dbReference type="ChEBI" id="CHEBI:15378"/>
        <dbReference type="ChEBI" id="CHEBI:30013"/>
        <dbReference type="ChEBI" id="CHEBI:30616"/>
        <dbReference type="ChEBI" id="CHEBI:61977"/>
        <dbReference type="ChEBI" id="CHEBI:456216"/>
        <dbReference type="EC" id="2.7.11.1"/>
    </reaction>
</comment>
<dbReference type="Gene3D" id="1.10.510.10">
    <property type="entry name" value="Transferase(Phosphotransferase) domain 1"/>
    <property type="match status" value="1"/>
</dbReference>
<reference evidence="14" key="2">
    <citation type="journal article" date="2007" name="Science">
        <title>Draft genome sequence of the sexually transmitted pathogen Trichomonas vaginalis.</title>
        <authorList>
            <person name="Carlton J.M."/>
            <person name="Hirt R.P."/>
            <person name="Silva J.C."/>
            <person name="Delcher A.L."/>
            <person name="Schatz M."/>
            <person name="Zhao Q."/>
            <person name="Wortman J.R."/>
            <person name="Bidwell S.L."/>
            <person name="Alsmark U.C.M."/>
            <person name="Besteiro S."/>
            <person name="Sicheritz-Ponten T."/>
            <person name="Noel C.J."/>
            <person name="Dacks J.B."/>
            <person name="Foster P.G."/>
            <person name="Simillion C."/>
            <person name="Van de Peer Y."/>
            <person name="Miranda-Saavedra D."/>
            <person name="Barton G.J."/>
            <person name="Westrop G.D."/>
            <person name="Mueller S."/>
            <person name="Dessi D."/>
            <person name="Fiori P.L."/>
            <person name="Ren Q."/>
            <person name="Paulsen I."/>
            <person name="Zhang H."/>
            <person name="Bastida-Corcuera F.D."/>
            <person name="Simoes-Barbosa A."/>
            <person name="Brown M.T."/>
            <person name="Hayes R.D."/>
            <person name="Mukherjee M."/>
            <person name="Okumura C.Y."/>
            <person name="Schneider R."/>
            <person name="Smith A.J."/>
            <person name="Vanacova S."/>
            <person name="Villalvazo M."/>
            <person name="Haas B.J."/>
            <person name="Pertea M."/>
            <person name="Feldblyum T.V."/>
            <person name="Utterback T.R."/>
            <person name="Shu C.L."/>
            <person name="Osoegawa K."/>
            <person name="de Jong P.J."/>
            <person name="Hrdy I."/>
            <person name="Horvathova L."/>
            <person name="Zubacova Z."/>
            <person name="Dolezal P."/>
            <person name="Malik S.B."/>
            <person name="Logsdon J.M. Jr."/>
            <person name="Henze K."/>
            <person name="Gupta A."/>
            <person name="Wang C.C."/>
            <person name="Dunne R.L."/>
            <person name="Upcroft J.A."/>
            <person name="Upcroft P."/>
            <person name="White O."/>
            <person name="Salzberg S.L."/>
            <person name="Tang P."/>
            <person name="Chiu C.-H."/>
            <person name="Lee Y.-S."/>
            <person name="Embley T.M."/>
            <person name="Coombs G.H."/>
            <person name="Mottram J.C."/>
            <person name="Tachezy J."/>
            <person name="Fraser-Liggett C.M."/>
            <person name="Johnson P.J."/>
        </authorList>
    </citation>
    <scope>NUCLEOTIDE SEQUENCE [LARGE SCALE GENOMIC DNA]</scope>
    <source>
        <strain evidence="14">G3</strain>
    </source>
</reference>
<dbReference type="Proteomes" id="UP000001542">
    <property type="component" value="Unassembled WGS sequence"/>
</dbReference>
<evidence type="ECO:0000313" key="15">
    <source>
        <dbReference type="Proteomes" id="UP000001542"/>
    </source>
</evidence>
<dbReference type="Pfam" id="PF00069">
    <property type="entry name" value="Pkinase"/>
    <property type="match status" value="1"/>
</dbReference>
<evidence type="ECO:0000313" key="14">
    <source>
        <dbReference type="EMBL" id="EAY03521.1"/>
    </source>
</evidence>
<dbReference type="FunFam" id="3.30.200.20:FF:000315">
    <property type="entry name" value="Calcium-dependent protein kinase 3"/>
    <property type="match status" value="1"/>
</dbReference>
<dbReference type="PROSITE" id="PS00107">
    <property type="entry name" value="PROTEIN_KINASE_ATP"/>
    <property type="match status" value="1"/>
</dbReference>
<dbReference type="VEuPathDB" id="TrichDB:TVAGG3_0441570"/>
<dbReference type="InterPro" id="IPR000719">
    <property type="entry name" value="Prot_kinase_dom"/>
</dbReference>
<proteinExistence type="predicted"/>
<dbReference type="SUPFAM" id="SSF48371">
    <property type="entry name" value="ARM repeat"/>
    <property type="match status" value="1"/>
</dbReference>
<dbReference type="PANTHER" id="PTHR22983:SF6">
    <property type="entry name" value="SERINE_THREONINE-PROTEIN KINASE 36"/>
    <property type="match status" value="1"/>
</dbReference>
<dbReference type="STRING" id="5722.A2EUZ8"/>
<comment type="catalytic activity">
    <reaction evidence="11">
        <text>L-seryl-[protein] + ATP = O-phospho-L-seryl-[protein] + ADP + H(+)</text>
        <dbReference type="Rhea" id="RHEA:17989"/>
        <dbReference type="Rhea" id="RHEA-COMP:9863"/>
        <dbReference type="Rhea" id="RHEA-COMP:11604"/>
        <dbReference type="ChEBI" id="CHEBI:15378"/>
        <dbReference type="ChEBI" id="CHEBI:29999"/>
        <dbReference type="ChEBI" id="CHEBI:30616"/>
        <dbReference type="ChEBI" id="CHEBI:83421"/>
        <dbReference type="ChEBI" id="CHEBI:456216"/>
        <dbReference type="EC" id="2.7.11.1"/>
    </reaction>
</comment>
<keyword evidence="6 12" id="KW-0547">Nucleotide-binding</keyword>
<sequence>MDEYKLIQQIGEGSFGRVFKARRKYTGRMVAIKTIQKGNMKDEDLVNFRREVDILKKVDHPNIMRLLEYFETDSEFCLVTELGRGDLFQIISDTQRLPEEQLKPIAAQLVSALNHLHQKKIIHRDLKPQNILVSDNSSIKLCDFGFARALSRTTLVLNSIKGTPLYMAPELVQEYPYTEKIDIWSLGIILYELYYGKPPYFTDSMYNLIKMIINEPITWPGPISDEFKDFILKALVKDPDSRWSCEQLLNHPWIAYVDLRPFDDSFYRFKNEEFESALKDQDFRPPTSRPLDFQDVLMSPTEYPALTLCEALNELENADPLEQSPLANTFAMHIPYFIQCDETADQATNIAVRLLNIDPSRYSPYVSAAATKLLSTNPTKHNTLKFLSLAIIIPYAQCRIAEEEVVPPTIPDEICQKLHDELLGSLTTLDTEDTEILYTLLVYLIKVSAPFGEKFSQSAAQTLPILSFSVIKSPGPIISCCALTLIAAMVARDENCFNSIAPISEFVQTLFKLLDDTKPHISSFCLYSSALFFCQASLSQLNFIPDFQNKVTNVSARKDIKFLSRFLCGGDAQYEVRLKSLLSAASSSARSEKEILFYAAVFGSPFRCFNIDEKMLQSCIEKLPMLLPIHQAPLLSSILSSVPSTTIIPLLPSMIDIFNVPTCTHDISEFVLSLFEENKKEIEIVRESLCVKGLIPSLCKFISSDLLTEPSSEVLLLVQLVLSFPNQTKILKNSCQDVLQALLANDFSRESFYIVASHYARLSHEYISLMQNTCNILELSLQDLENVSPFVRRRCCHFLGNVWRQGGRPNDFSDKAIPKLVKLASDNDEDVCASACYALSNAVYHTSDVGGFIVPSINEISDLLLKSNERAVECSASLISNLVSKGELYTRDVIKKELIDKLLNASETEEGVMRVLSAFHAIAGTDEGKKLLKNSNAIKVLQKVSKSAGDNSKITINALIHYIEM</sequence>
<dbReference type="EC" id="2.7.11.1" evidence="2"/>
<dbReference type="KEGG" id="tva:4761366"/>
<evidence type="ECO:0000256" key="8">
    <source>
        <dbReference type="ARBA" id="ARBA00022840"/>
    </source>
</evidence>
<dbReference type="OrthoDB" id="266718at2759"/>
<dbReference type="InterPro" id="IPR011009">
    <property type="entry name" value="Kinase-like_dom_sf"/>
</dbReference>
<accession>A2EUZ8</accession>
<comment type="subcellular location">
    <subcellularLocation>
        <location evidence="1">Cytoplasm</location>
        <location evidence="1">Cytoskeleton</location>
    </subcellularLocation>
</comment>
<dbReference type="SMR" id="A2EUZ8"/>
<keyword evidence="3" id="KW-0963">Cytoplasm</keyword>
<evidence type="ECO:0000256" key="10">
    <source>
        <dbReference type="ARBA" id="ARBA00047899"/>
    </source>
</evidence>
<dbReference type="GO" id="GO:0005524">
    <property type="term" value="F:ATP binding"/>
    <property type="evidence" value="ECO:0007669"/>
    <property type="project" value="UniProtKB-UniRule"/>
</dbReference>
<dbReference type="AlphaFoldDB" id="A2EUZ8"/>
<keyword evidence="15" id="KW-1185">Reference proteome</keyword>
<evidence type="ECO:0000256" key="12">
    <source>
        <dbReference type="PROSITE-ProRule" id="PRU10141"/>
    </source>
</evidence>
<dbReference type="PROSITE" id="PS00108">
    <property type="entry name" value="PROTEIN_KINASE_ST"/>
    <property type="match status" value="1"/>
</dbReference>
<dbReference type="eggNOG" id="KOG0597">
    <property type="taxonomic scope" value="Eukaryota"/>
</dbReference>
<organism evidence="14 15">
    <name type="scientific">Trichomonas vaginalis (strain ATCC PRA-98 / G3)</name>
    <dbReference type="NCBI Taxonomy" id="412133"/>
    <lineage>
        <taxon>Eukaryota</taxon>
        <taxon>Metamonada</taxon>
        <taxon>Parabasalia</taxon>
        <taxon>Trichomonadida</taxon>
        <taxon>Trichomonadidae</taxon>
        <taxon>Trichomonas</taxon>
    </lineage>
</organism>
<keyword evidence="9" id="KW-0206">Cytoskeleton</keyword>
<evidence type="ECO:0000256" key="9">
    <source>
        <dbReference type="ARBA" id="ARBA00023212"/>
    </source>
</evidence>
<feature type="binding site" evidence="12">
    <location>
        <position position="33"/>
    </location>
    <ligand>
        <name>ATP</name>
        <dbReference type="ChEBI" id="CHEBI:30616"/>
    </ligand>
</feature>
<dbReference type="RefSeq" id="XP_001315744.1">
    <property type="nucleotide sequence ID" value="XM_001315709.1"/>
</dbReference>
<dbReference type="InterPro" id="IPR011989">
    <property type="entry name" value="ARM-like"/>
</dbReference>
<evidence type="ECO:0000256" key="6">
    <source>
        <dbReference type="ARBA" id="ARBA00022741"/>
    </source>
</evidence>
<dbReference type="InterPro" id="IPR016024">
    <property type="entry name" value="ARM-type_fold"/>
</dbReference>
<feature type="domain" description="Protein kinase" evidence="13">
    <location>
        <begin position="4"/>
        <end position="254"/>
    </location>
</feature>
<keyword evidence="8 12" id="KW-0067">ATP-binding</keyword>
<dbReference type="VEuPathDB" id="TrichDB:TVAG_368920"/>
<name>A2EUZ8_TRIV3</name>
<evidence type="ECO:0000256" key="2">
    <source>
        <dbReference type="ARBA" id="ARBA00012513"/>
    </source>
</evidence>
<dbReference type="SUPFAM" id="SSF56112">
    <property type="entry name" value="Protein kinase-like (PK-like)"/>
    <property type="match status" value="1"/>
</dbReference>
<evidence type="ECO:0000256" key="5">
    <source>
        <dbReference type="ARBA" id="ARBA00022679"/>
    </source>
</evidence>
<evidence type="ECO:0000256" key="1">
    <source>
        <dbReference type="ARBA" id="ARBA00004245"/>
    </source>
</evidence>
<dbReference type="FunFam" id="1.10.510.10:FF:000292">
    <property type="entry name" value="Serine/threonine-protein kinase 36"/>
    <property type="match status" value="1"/>
</dbReference>
<keyword evidence="4" id="KW-0723">Serine/threonine-protein kinase</keyword>
<dbReference type="InParanoid" id="A2EUZ8"/>